<organism evidence="5 6">
    <name type="scientific">Natronorubrum daqingense</name>
    <dbReference type="NCBI Taxonomy" id="588898"/>
    <lineage>
        <taxon>Archaea</taxon>
        <taxon>Methanobacteriati</taxon>
        <taxon>Methanobacteriota</taxon>
        <taxon>Stenosarchaea group</taxon>
        <taxon>Halobacteria</taxon>
        <taxon>Halobacteriales</taxon>
        <taxon>Natrialbaceae</taxon>
        <taxon>Natronorubrum</taxon>
    </lineage>
</organism>
<feature type="domain" description="AMP-binding enzyme C-terminal" evidence="3">
    <location>
        <begin position="453"/>
        <end position="545"/>
    </location>
</feature>
<dbReference type="InterPro" id="IPR020845">
    <property type="entry name" value="AMP-binding_CS"/>
</dbReference>
<dbReference type="EMBL" id="FTNP01000001">
    <property type="protein sequence ID" value="SIR00526.1"/>
    <property type="molecule type" value="Genomic_DNA"/>
</dbReference>
<feature type="compositionally biased region" description="Polar residues" evidence="1">
    <location>
        <begin position="165"/>
        <end position="176"/>
    </location>
</feature>
<evidence type="ECO:0000313" key="7">
    <source>
        <dbReference type="Proteomes" id="UP000187321"/>
    </source>
</evidence>
<dbReference type="Proteomes" id="UP000187321">
    <property type="component" value="Chromosome"/>
</dbReference>
<dbReference type="Gene3D" id="3.40.50.12780">
    <property type="entry name" value="N-terminal domain of ligase-like"/>
    <property type="match status" value="1"/>
</dbReference>
<dbReference type="PANTHER" id="PTHR43201:SF32">
    <property type="entry name" value="2-SUCCINYLBENZOATE--COA LIGASE, CHLOROPLASTIC_PEROXISOMAL"/>
    <property type="match status" value="1"/>
</dbReference>
<dbReference type="STRING" id="588898.BB347_04720"/>
<dbReference type="InterPro" id="IPR042099">
    <property type="entry name" value="ANL_N_sf"/>
</dbReference>
<reference evidence="5 6" key="2">
    <citation type="submission" date="2017-01" db="EMBL/GenBank/DDBJ databases">
        <authorList>
            <person name="Mah S.A."/>
            <person name="Swanson W.J."/>
            <person name="Moy G.W."/>
            <person name="Vacquier V.D."/>
        </authorList>
    </citation>
    <scope>NUCLEOTIDE SEQUENCE [LARGE SCALE GENOMIC DNA]</scope>
    <source>
        <strain evidence="5 6">CGMCC 1.8909</strain>
    </source>
</reference>
<proteinExistence type="predicted"/>
<accession>A0A1N6XDV3</accession>
<dbReference type="GO" id="GO:0031956">
    <property type="term" value="F:medium-chain fatty acid-CoA ligase activity"/>
    <property type="evidence" value="ECO:0007669"/>
    <property type="project" value="TreeGrafter"/>
</dbReference>
<dbReference type="KEGG" id="hda:BB347_04720"/>
<evidence type="ECO:0000256" key="1">
    <source>
        <dbReference type="SAM" id="MobiDB-lite"/>
    </source>
</evidence>
<feature type="region of interest" description="Disordered" evidence="1">
    <location>
        <begin position="131"/>
        <end position="191"/>
    </location>
</feature>
<keyword evidence="5" id="KW-0436">Ligase</keyword>
<dbReference type="EMBL" id="CP019327">
    <property type="protein sequence ID" value="APX98140.1"/>
    <property type="molecule type" value="Genomic_DNA"/>
</dbReference>
<name>A0A1N6XDV3_9EURY</name>
<sequence length="567" mass="60403">MIGDPLADAPRDLLAMRTETTPERTALLDDETRREWSYGELDALVDRVAETLDRTLAAVDDTRARPRLGTLVDTRPAFVTLVFAAMRAGIIVVPLNVRETTDELAWKAQRTALTAIVCERETESAALEVAETVDTGGSSTPVLSVDEPSANRTGRIRATLEETARSPNTRSPQTVPSESSSGTTVSSSGSSALERDETFLIMFTSGTSGDPKGVRLTLGNLIASATASAFRLGTDPSDRWLCCLPMYHMGGLAPVVRSTLYGTTVVIQRTFDRNETARVLEEYEITGVSLVPTMCKRLLDGGWEPDEALRFVLLGGAPASSELLDRCLAADVPVYPTYGMTETASQIATATPQDLANHTGTAGTPLLVTDVTVVDEDGDPLDPGETGEFVVSGPTVTPGYLEDAHTNAAFDEYGLHTGDIGYRDDGGRLWVLNRRSDRIVTGGENVDPGEVIAAIRSHPDVDTAVVLGLEDSEWGERVAALVVPDESGRSDATEAESADSSRVASSEADSIDLESVLERCGDSLAGFKQPKTIALADSLPRTASGTVDRDGARALLLERGIDVSELS</sequence>
<dbReference type="SUPFAM" id="SSF56801">
    <property type="entry name" value="Acetyl-CoA synthetase-like"/>
    <property type="match status" value="1"/>
</dbReference>
<evidence type="ECO:0000313" key="6">
    <source>
        <dbReference type="Proteomes" id="UP000185687"/>
    </source>
</evidence>
<reference evidence="4 7" key="1">
    <citation type="submission" date="2017-01" db="EMBL/GenBank/DDBJ databases">
        <title>Complete genome sequence of Haloterrigena daqingensis type strain (JX313T).</title>
        <authorList>
            <person name="Shuang W."/>
        </authorList>
    </citation>
    <scope>NUCLEOTIDE SEQUENCE [LARGE SCALE GENOMIC DNA]</scope>
    <source>
        <strain evidence="4 7">JX313</strain>
    </source>
</reference>
<feature type="region of interest" description="Disordered" evidence="1">
    <location>
        <begin position="485"/>
        <end position="506"/>
    </location>
</feature>
<dbReference type="InterPro" id="IPR045851">
    <property type="entry name" value="AMP-bd_C_sf"/>
</dbReference>
<dbReference type="Pfam" id="PF00501">
    <property type="entry name" value="AMP-binding"/>
    <property type="match status" value="1"/>
</dbReference>
<keyword evidence="6" id="KW-1185">Reference proteome</keyword>
<dbReference type="AlphaFoldDB" id="A0A1N6XDV3"/>
<protein>
    <submittedName>
        <fullName evidence="4">2-succinylbenzoate-CoA ligase</fullName>
    </submittedName>
    <submittedName>
        <fullName evidence="5">O-succinylbenzoic acid--CoA ligase</fullName>
    </submittedName>
</protein>
<dbReference type="PROSITE" id="PS00455">
    <property type="entry name" value="AMP_BINDING"/>
    <property type="match status" value="1"/>
</dbReference>
<dbReference type="InterPro" id="IPR025110">
    <property type="entry name" value="AMP-bd_C"/>
</dbReference>
<dbReference type="Proteomes" id="UP000185687">
    <property type="component" value="Unassembled WGS sequence"/>
</dbReference>
<evidence type="ECO:0000313" key="5">
    <source>
        <dbReference type="EMBL" id="SIR00526.1"/>
    </source>
</evidence>
<evidence type="ECO:0000259" key="3">
    <source>
        <dbReference type="Pfam" id="PF13193"/>
    </source>
</evidence>
<feature type="domain" description="AMP-dependent synthetase/ligase" evidence="2">
    <location>
        <begin position="17"/>
        <end position="401"/>
    </location>
</feature>
<evidence type="ECO:0000313" key="4">
    <source>
        <dbReference type="EMBL" id="APX98140.1"/>
    </source>
</evidence>
<gene>
    <name evidence="4" type="ORF">BB347_04720</name>
    <name evidence="5" type="ORF">SAMN05421809_0087</name>
</gene>
<dbReference type="Gene3D" id="3.30.300.30">
    <property type="match status" value="1"/>
</dbReference>
<dbReference type="PANTHER" id="PTHR43201">
    <property type="entry name" value="ACYL-COA SYNTHETASE"/>
    <property type="match status" value="1"/>
</dbReference>
<dbReference type="InterPro" id="IPR000873">
    <property type="entry name" value="AMP-dep_synth/lig_dom"/>
</dbReference>
<dbReference type="Pfam" id="PF13193">
    <property type="entry name" value="AMP-binding_C"/>
    <property type="match status" value="1"/>
</dbReference>
<feature type="compositionally biased region" description="Low complexity" evidence="1">
    <location>
        <begin position="177"/>
        <end position="191"/>
    </location>
</feature>
<evidence type="ECO:0000259" key="2">
    <source>
        <dbReference type="Pfam" id="PF00501"/>
    </source>
</evidence>
<dbReference type="GO" id="GO:0006631">
    <property type="term" value="P:fatty acid metabolic process"/>
    <property type="evidence" value="ECO:0007669"/>
    <property type="project" value="TreeGrafter"/>
</dbReference>